<proteinExistence type="predicted"/>
<dbReference type="AlphaFoldDB" id="A0A9D1PYW8"/>
<dbReference type="NCBIfam" id="TIGR02605">
    <property type="entry name" value="CxxC_CxxC_SSSS"/>
    <property type="match status" value="1"/>
</dbReference>
<accession>A0A9D1PYW8</accession>
<name>A0A9D1PYW8_9FIRM</name>
<evidence type="ECO:0000313" key="2">
    <source>
        <dbReference type="EMBL" id="HIW01786.1"/>
    </source>
</evidence>
<comment type="caution">
    <text evidence="2">The sequence shown here is derived from an EMBL/GenBank/DDBJ whole genome shotgun (WGS) entry which is preliminary data.</text>
</comment>
<reference evidence="2" key="1">
    <citation type="journal article" date="2021" name="PeerJ">
        <title>Extensive microbial diversity within the chicken gut microbiome revealed by metagenomics and culture.</title>
        <authorList>
            <person name="Gilroy R."/>
            <person name="Ravi A."/>
            <person name="Getino M."/>
            <person name="Pursley I."/>
            <person name="Horton D.L."/>
            <person name="Alikhan N.F."/>
            <person name="Baker D."/>
            <person name="Gharbi K."/>
            <person name="Hall N."/>
            <person name="Watson M."/>
            <person name="Adriaenssens E.M."/>
            <person name="Foster-Nyarko E."/>
            <person name="Jarju S."/>
            <person name="Secka A."/>
            <person name="Antonio M."/>
            <person name="Oren A."/>
            <person name="Chaudhuri R.R."/>
            <person name="La Ragione R."/>
            <person name="Hildebrand F."/>
            <person name="Pallen M.J."/>
        </authorList>
    </citation>
    <scope>NUCLEOTIDE SEQUENCE</scope>
    <source>
        <strain evidence="2">12435</strain>
    </source>
</reference>
<sequence length="71" mass="7372">MALLSFVCTVCGHRQEELVRSAEDAPVCEKCGGRLRQSFSGKCYGNIGGAGGGECTHNCATCKGCGSGTRR</sequence>
<evidence type="ECO:0000313" key="3">
    <source>
        <dbReference type="Proteomes" id="UP000823990"/>
    </source>
</evidence>
<gene>
    <name evidence="2" type="ORF">H9892_00375</name>
</gene>
<evidence type="ECO:0000259" key="1">
    <source>
        <dbReference type="SMART" id="SM00834"/>
    </source>
</evidence>
<protein>
    <submittedName>
        <fullName evidence="2">Zinc ribbon domain-containing protein</fullName>
    </submittedName>
</protein>
<dbReference type="EMBL" id="DXHS01000008">
    <property type="protein sequence ID" value="HIW01786.1"/>
    <property type="molecule type" value="Genomic_DNA"/>
</dbReference>
<feature type="domain" description="Putative regulatory protein FmdB zinc ribbon" evidence="1">
    <location>
        <begin position="1"/>
        <end position="40"/>
    </location>
</feature>
<dbReference type="SMART" id="SM00834">
    <property type="entry name" value="CxxC_CXXC_SSSS"/>
    <property type="match status" value="1"/>
</dbReference>
<dbReference type="Proteomes" id="UP000823990">
    <property type="component" value="Unassembled WGS sequence"/>
</dbReference>
<dbReference type="InterPro" id="IPR013429">
    <property type="entry name" value="Regulatory_FmdB_Zinc_ribbon"/>
</dbReference>
<reference evidence="2" key="2">
    <citation type="submission" date="2021-04" db="EMBL/GenBank/DDBJ databases">
        <authorList>
            <person name="Gilroy R."/>
        </authorList>
    </citation>
    <scope>NUCLEOTIDE SEQUENCE</scope>
    <source>
        <strain evidence="2">12435</strain>
    </source>
</reference>
<organism evidence="2 3">
    <name type="scientific">Candidatus Protoclostridium stercorigallinarum</name>
    <dbReference type="NCBI Taxonomy" id="2838741"/>
    <lineage>
        <taxon>Bacteria</taxon>
        <taxon>Bacillati</taxon>
        <taxon>Bacillota</taxon>
        <taxon>Clostridia</taxon>
        <taxon>Candidatus Protoclostridium</taxon>
    </lineage>
</organism>